<feature type="region of interest" description="Disordered" evidence="1">
    <location>
        <begin position="1"/>
        <end position="20"/>
    </location>
</feature>
<dbReference type="Proteomes" id="UP000481153">
    <property type="component" value="Unassembled WGS sequence"/>
</dbReference>
<dbReference type="EMBL" id="VJMJ01000198">
    <property type="protein sequence ID" value="KAF0727340.1"/>
    <property type="molecule type" value="Genomic_DNA"/>
</dbReference>
<keyword evidence="4" id="KW-1185">Reference proteome</keyword>
<evidence type="ECO:0000313" key="4">
    <source>
        <dbReference type="Proteomes" id="UP000481153"/>
    </source>
</evidence>
<sequence>MKEASGPTGGASNSDRKEAKDRLMSVVYNLVNEKKDQVAHRKAVFGRLEEYKDKFFGPEKESRVSELLQKCIIPTR</sequence>
<name>A0A6G0WJC4_9STRA</name>
<reference evidence="3 4" key="1">
    <citation type="submission" date="2019-07" db="EMBL/GenBank/DDBJ databases">
        <title>Genomics analysis of Aphanomyces spp. identifies a new class of oomycete effector associated with host adaptation.</title>
        <authorList>
            <person name="Gaulin E."/>
        </authorList>
    </citation>
    <scope>NUCLEOTIDE SEQUENCE [LARGE SCALE GENOMIC DNA]</scope>
    <source>
        <strain evidence="3 4">ATCC 201684</strain>
    </source>
</reference>
<dbReference type="Pfam" id="PF11262">
    <property type="entry name" value="Tho2"/>
    <property type="match status" value="1"/>
</dbReference>
<dbReference type="VEuPathDB" id="FungiDB:AeMF1_013278"/>
<comment type="caution">
    <text evidence="3">The sequence shown here is derived from an EMBL/GenBank/DDBJ whole genome shotgun (WGS) entry which is preliminary data.</text>
</comment>
<evidence type="ECO:0000259" key="2">
    <source>
        <dbReference type="Pfam" id="PF11262"/>
    </source>
</evidence>
<proteinExistence type="predicted"/>
<dbReference type="InterPro" id="IPR021418">
    <property type="entry name" value="THO_THOC2_C"/>
</dbReference>
<accession>A0A6G0WJC4</accession>
<gene>
    <name evidence="3" type="ORF">Ae201684_014600</name>
</gene>
<protein>
    <recommendedName>
        <fullName evidence="2">THO complex subunitTHOC2 C-terminal domain-containing protein</fullName>
    </recommendedName>
</protein>
<evidence type="ECO:0000256" key="1">
    <source>
        <dbReference type="SAM" id="MobiDB-lite"/>
    </source>
</evidence>
<evidence type="ECO:0000313" key="3">
    <source>
        <dbReference type="EMBL" id="KAF0727340.1"/>
    </source>
</evidence>
<organism evidence="3 4">
    <name type="scientific">Aphanomyces euteiches</name>
    <dbReference type="NCBI Taxonomy" id="100861"/>
    <lineage>
        <taxon>Eukaryota</taxon>
        <taxon>Sar</taxon>
        <taxon>Stramenopiles</taxon>
        <taxon>Oomycota</taxon>
        <taxon>Saprolegniomycetes</taxon>
        <taxon>Saprolegniales</taxon>
        <taxon>Verrucalvaceae</taxon>
        <taxon>Aphanomyces</taxon>
    </lineage>
</organism>
<feature type="domain" description="THO complex subunitTHOC2 C-terminal" evidence="2">
    <location>
        <begin position="11"/>
        <end position="74"/>
    </location>
</feature>
<dbReference type="AlphaFoldDB" id="A0A6G0WJC4"/>